<protein>
    <submittedName>
        <fullName evidence="2">Uncharacterized protein</fullName>
    </submittedName>
</protein>
<dbReference type="AlphaFoldDB" id="A0A2P5DBQ1"/>
<reference evidence="3" key="1">
    <citation type="submission" date="2016-06" db="EMBL/GenBank/DDBJ databases">
        <title>Parallel loss of symbiosis genes in relatives of nitrogen-fixing non-legume Parasponia.</title>
        <authorList>
            <person name="Van Velzen R."/>
            <person name="Holmer R."/>
            <person name="Bu F."/>
            <person name="Rutten L."/>
            <person name="Van Zeijl A."/>
            <person name="Liu W."/>
            <person name="Santuari L."/>
            <person name="Cao Q."/>
            <person name="Sharma T."/>
            <person name="Shen D."/>
            <person name="Roswanjaya Y."/>
            <person name="Wardhani T."/>
            <person name="Kalhor M.S."/>
            <person name="Jansen J."/>
            <person name="Van den Hoogen J."/>
            <person name="Gungor B."/>
            <person name="Hartog M."/>
            <person name="Hontelez J."/>
            <person name="Verver J."/>
            <person name="Yang W.-C."/>
            <person name="Schijlen E."/>
            <person name="Repin R."/>
            <person name="Schilthuizen M."/>
            <person name="Schranz E."/>
            <person name="Heidstra R."/>
            <person name="Miyata K."/>
            <person name="Fedorova E."/>
            <person name="Kohlen W."/>
            <person name="Bisseling T."/>
            <person name="Smit S."/>
            <person name="Geurts R."/>
        </authorList>
    </citation>
    <scope>NUCLEOTIDE SEQUENCE [LARGE SCALE GENOMIC DNA]</scope>
    <source>
        <strain evidence="3">cv. WU1-14</strain>
    </source>
</reference>
<evidence type="ECO:0000313" key="3">
    <source>
        <dbReference type="Proteomes" id="UP000237105"/>
    </source>
</evidence>
<evidence type="ECO:0000256" key="1">
    <source>
        <dbReference type="SAM" id="MobiDB-lite"/>
    </source>
</evidence>
<comment type="caution">
    <text evidence="2">The sequence shown here is derived from an EMBL/GenBank/DDBJ whole genome shotgun (WGS) entry which is preliminary data.</text>
</comment>
<feature type="region of interest" description="Disordered" evidence="1">
    <location>
        <begin position="1"/>
        <end position="26"/>
    </location>
</feature>
<dbReference type="EMBL" id="JXTB01000048">
    <property type="protein sequence ID" value="PON70718.1"/>
    <property type="molecule type" value="Genomic_DNA"/>
</dbReference>
<keyword evidence="3" id="KW-1185">Reference proteome</keyword>
<organism evidence="2 3">
    <name type="scientific">Parasponia andersonii</name>
    <name type="common">Sponia andersonii</name>
    <dbReference type="NCBI Taxonomy" id="3476"/>
    <lineage>
        <taxon>Eukaryota</taxon>
        <taxon>Viridiplantae</taxon>
        <taxon>Streptophyta</taxon>
        <taxon>Embryophyta</taxon>
        <taxon>Tracheophyta</taxon>
        <taxon>Spermatophyta</taxon>
        <taxon>Magnoliopsida</taxon>
        <taxon>eudicotyledons</taxon>
        <taxon>Gunneridae</taxon>
        <taxon>Pentapetalae</taxon>
        <taxon>rosids</taxon>
        <taxon>fabids</taxon>
        <taxon>Rosales</taxon>
        <taxon>Cannabaceae</taxon>
        <taxon>Parasponia</taxon>
    </lineage>
</organism>
<accession>A0A2P5DBQ1</accession>
<proteinExistence type="predicted"/>
<name>A0A2P5DBQ1_PARAD</name>
<evidence type="ECO:0000313" key="2">
    <source>
        <dbReference type="EMBL" id="PON70718.1"/>
    </source>
</evidence>
<gene>
    <name evidence="2" type="ORF">PanWU01x14_077440</name>
</gene>
<sequence>MTHKVFRFKPSMPNSRNNKRTRDAKQIPFSPRISSCSQVDNKLRINTTLNLIVIITTPSSYITIRISCTFLQDFKNVVPNVSKPFVHRKSLPKFLSSQAWTK</sequence>
<dbReference type="Proteomes" id="UP000237105">
    <property type="component" value="Unassembled WGS sequence"/>
</dbReference>